<organism evidence="7 8">
    <name type="scientific">Cellulomonas humilata</name>
    <dbReference type="NCBI Taxonomy" id="144055"/>
    <lineage>
        <taxon>Bacteria</taxon>
        <taxon>Bacillati</taxon>
        <taxon>Actinomycetota</taxon>
        <taxon>Actinomycetes</taxon>
        <taxon>Micrococcales</taxon>
        <taxon>Cellulomonadaceae</taxon>
        <taxon>Cellulomonas</taxon>
    </lineage>
</organism>
<dbReference type="PROSITE" id="PS51318">
    <property type="entry name" value="TAT"/>
    <property type="match status" value="1"/>
</dbReference>
<dbReference type="EMBL" id="JABMCI010000060">
    <property type="protein sequence ID" value="NUU17327.1"/>
    <property type="molecule type" value="Genomic_DNA"/>
</dbReference>
<dbReference type="Proteomes" id="UP000565724">
    <property type="component" value="Unassembled WGS sequence"/>
</dbReference>
<dbReference type="Pfam" id="PF00440">
    <property type="entry name" value="TetR_N"/>
    <property type="match status" value="1"/>
</dbReference>
<sequence>MARRPGRPRASGDPDGERDTRRDVLDAAAALFCTVGFTSTSTRAIADAAGVRQASIYHHFAGKDAILLELLLGTVRPSLDLADALVAGAEPAAARLWALAHADVGLLSAGPVNLGVLYVLPEVAGEQFAEFHALRSRLRARYSELASAASDDADDRGELVLGLVESVILRRRDTPDLDVAAVQDAVADGVLRLVGCTPTEVAAARTLPVSLGV</sequence>
<evidence type="ECO:0000313" key="7">
    <source>
        <dbReference type="EMBL" id="NUU17327.1"/>
    </source>
</evidence>
<evidence type="ECO:0000256" key="5">
    <source>
        <dbReference type="SAM" id="MobiDB-lite"/>
    </source>
</evidence>
<protein>
    <submittedName>
        <fullName evidence="7">TetR/AcrR family transcriptional regulator</fullName>
    </submittedName>
</protein>
<dbReference type="InterPro" id="IPR001647">
    <property type="entry name" value="HTH_TetR"/>
</dbReference>
<keyword evidence="1" id="KW-0805">Transcription regulation</keyword>
<evidence type="ECO:0000256" key="2">
    <source>
        <dbReference type="ARBA" id="ARBA00023125"/>
    </source>
</evidence>
<evidence type="ECO:0000259" key="6">
    <source>
        <dbReference type="PROSITE" id="PS50977"/>
    </source>
</evidence>
<dbReference type="InterPro" id="IPR050109">
    <property type="entry name" value="HTH-type_TetR-like_transc_reg"/>
</dbReference>
<dbReference type="AlphaFoldDB" id="A0A7Y6A287"/>
<gene>
    <name evidence="7" type="ORF">HP550_08705</name>
</gene>
<dbReference type="Gene3D" id="1.10.357.10">
    <property type="entry name" value="Tetracycline Repressor, domain 2"/>
    <property type="match status" value="1"/>
</dbReference>
<feature type="region of interest" description="Disordered" evidence="5">
    <location>
        <begin position="1"/>
        <end position="20"/>
    </location>
</feature>
<dbReference type="RefSeq" id="WP_175347279.1">
    <property type="nucleotide sequence ID" value="NZ_JABMCI010000060.1"/>
</dbReference>
<proteinExistence type="predicted"/>
<dbReference type="GO" id="GO:0003700">
    <property type="term" value="F:DNA-binding transcription factor activity"/>
    <property type="evidence" value="ECO:0007669"/>
    <property type="project" value="TreeGrafter"/>
</dbReference>
<keyword evidence="3" id="KW-0804">Transcription</keyword>
<accession>A0A7Y6A287</accession>
<name>A0A7Y6A287_9CELL</name>
<dbReference type="PRINTS" id="PR00455">
    <property type="entry name" value="HTHTETR"/>
</dbReference>
<keyword evidence="2 4" id="KW-0238">DNA-binding</keyword>
<feature type="compositionally biased region" description="Basic and acidic residues" evidence="5">
    <location>
        <begin position="10"/>
        <end position="20"/>
    </location>
</feature>
<evidence type="ECO:0000256" key="3">
    <source>
        <dbReference type="ARBA" id="ARBA00023163"/>
    </source>
</evidence>
<dbReference type="PROSITE" id="PS50977">
    <property type="entry name" value="HTH_TETR_2"/>
    <property type="match status" value="1"/>
</dbReference>
<dbReference type="SUPFAM" id="SSF46689">
    <property type="entry name" value="Homeodomain-like"/>
    <property type="match status" value="1"/>
</dbReference>
<evidence type="ECO:0000256" key="4">
    <source>
        <dbReference type="PROSITE-ProRule" id="PRU00335"/>
    </source>
</evidence>
<keyword evidence="8" id="KW-1185">Reference proteome</keyword>
<feature type="DNA-binding region" description="H-T-H motif" evidence="4">
    <location>
        <begin position="41"/>
        <end position="60"/>
    </location>
</feature>
<evidence type="ECO:0000256" key="1">
    <source>
        <dbReference type="ARBA" id="ARBA00023015"/>
    </source>
</evidence>
<dbReference type="PANTHER" id="PTHR30055:SF234">
    <property type="entry name" value="HTH-TYPE TRANSCRIPTIONAL REGULATOR BETI"/>
    <property type="match status" value="1"/>
</dbReference>
<feature type="domain" description="HTH tetR-type" evidence="6">
    <location>
        <begin position="18"/>
        <end position="78"/>
    </location>
</feature>
<reference evidence="7 8" key="1">
    <citation type="submission" date="2020-05" db="EMBL/GenBank/DDBJ databases">
        <title>Genome Sequencing of Type Strains.</title>
        <authorList>
            <person name="Lemaire J.F."/>
            <person name="Inderbitzin P."/>
            <person name="Gregorio O.A."/>
            <person name="Collins S.B."/>
            <person name="Wespe N."/>
            <person name="Knight-Connoni V."/>
        </authorList>
    </citation>
    <scope>NUCLEOTIDE SEQUENCE [LARGE SCALE GENOMIC DNA]</scope>
    <source>
        <strain evidence="7 8">ATCC 25174</strain>
    </source>
</reference>
<dbReference type="InterPro" id="IPR009057">
    <property type="entry name" value="Homeodomain-like_sf"/>
</dbReference>
<dbReference type="InterPro" id="IPR006311">
    <property type="entry name" value="TAT_signal"/>
</dbReference>
<comment type="caution">
    <text evidence="7">The sequence shown here is derived from an EMBL/GenBank/DDBJ whole genome shotgun (WGS) entry which is preliminary data.</text>
</comment>
<dbReference type="PANTHER" id="PTHR30055">
    <property type="entry name" value="HTH-TYPE TRANSCRIPTIONAL REGULATOR RUTR"/>
    <property type="match status" value="1"/>
</dbReference>
<evidence type="ECO:0000313" key="8">
    <source>
        <dbReference type="Proteomes" id="UP000565724"/>
    </source>
</evidence>
<dbReference type="GO" id="GO:0000976">
    <property type="term" value="F:transcription cis-regulatory region binding"/>
    <property type="evidence" value="ECO:0007669"/>
    <property type="project" value="TreeGrafter"/>
</dbReference>